<dbReference type="Pfam" id="PF06186">
    <property type="entry name" value="DUF992"/>
    <property type="match status" value="1"/>
</dbReference>
<proteinExistence type="predicted"/>
<feature type="region of interest" description="Disordered" evidence="1">
    <location>
        <begin position="163"/>
        <end position="186"/>
    </location>
</feature>
<dbReference type="Proteomes" id="UP000001953">
    <property type="component" value="Chromosome"/>
</dbReference>
<reference evidence="3 4" key="1">
    <citation type="submission" date="2006-03" db="EMBL/GenBank/DDBJ databases">
        <title>Complete sequence of chromosome of Nitrobacter hamburgensis X14.</title>
        <authorList>
            <consortium name="US DOE Joint Genome Institute"/>
            <person name="Copeland A."/>
            <person name="Lucas S."/>
            <person name="Lapidus A."/>
            <person name="Barry K."/>
            <person name="Detter J.C."/>
            <person name="Glavina del Rio T."/>
            <person name="Hammon N."/>
            <person name="Israni S."/>
            <person name="Dalin E."/>
            <person name="Tice H."/>
            <person name="Pitluck S."/>
            <person name="Chain P."/>
            <person name="Malfatti S."/>
            <person name="Shin M."/>
            <person name="Vergez L."/>
            <person name="Schmutz J."/>
            <person name="Larimer F."/>
            <person name="Land M."/>
            <person name="Hauser L."/>
            <person name="Kyrpides N."/>
            <person name="Ivanova N."/>
            <person name="Ward B."/>
            <person name="Arp D."/>
            <person name="Klotz M."/>
            <person name="Stein L."/>
            <person name="O'Mullan G."/>
            <person name="Starkenburg S."/>
            <person name="Sayavedra L."/>
            <person name="Poret-Peterson A.T."/>
            <person name="Gentry M.E."/>
            <person name="Bruce D."/>
            <person name="Richardson P."/>
        </authorList>
    </citation>
    <scope>NUCLEOTIDE SEQUENCE [LARGE SCALE GENOMIC DNA]</scope>
    <source>
        <strain evidence="4">DSM 10229 / NCIMB 13809 / X14</strain>
    </source>
</reference>
<dbReference type="EMBL" id="CP000319">
    <property type="protein sequence ID" value="ABE61951.1"/>
    <property type="molecule type" value="Genomic_DNA"/>
</dbReference>
<gene>
    <name evidence="3" type="ordered locus">Nham_1104</name>
</gene>
<dbReference type="KEGG" id="nha:Nham_1104"/>
<name>Q1QP96_NITHX</name>
<evidence type="ECO:0008006" key="5">
    <source>
        <dbReference type="Google" id="ProtNLM"/>
    </source>
</evidence>
<evidence type="ECO:0000313" key="4">
    <source>
        <dbReference type="Proteomes" id="UP000001953"/>
    </source>
</evidence>
<protein>
    <recommendedName>
        <fullName evidence="5">DUF992 domain-containing protein</fullName>
    </recommendedName>
</protein>
<dbReference type="RefSeq" id="WP_011509646.1">
    <property type="nucleotide sequence ID" value="NC_007964.1"/>
</dbReference>
<organism evidence="3 4">
    <name type="scientific">Nitrobacter hamburgensis (strain DSM 10229 / NCIMB 13809 / X14)</name>
    <dbReference type="NCBI Taxonomy" id="323097"/>
    <lineage>
        <taxon>Bacteria</taxon>
        <taxon>Pseudomonadati</taxon>
        <taxon>Pseudomonadota</taxon>
        <taxon>Alphaproteobacteria</taxon>
        <taxon>Hyphomicrobiales</taxon>
        <taxon>Nitrobacteraceae</taxon>
        <taxon>Nitrobacter</taxon>
    </lineage>
</organism>
<evidence type="ECO:0000256" key="2">
    <source>
        <dbReference type="SAM" id="SignalP"/>
    </source>
</evidence>
<evidence type="ECO:0000256" key="1">
    <source>
        <dbReference type="SAM" id="MobiDB-lite"/>
    </source>
</evidence>
<dbReference type="HOGENOM" id="CLU_109378_1_1_5"/>
<keyword evidence="2" id="KW-0732">Signal</keyword>
<feature type="compositionally biased region" description="Basic residues" evidence="1">
    <location>
        <begin position="164"/>
        <end position="186"/>
    </location>
</feature>
<feature type="signal peptide" evidence="2">
    <location>
        <begin position="1"/>
        <end position="23"/>
    </location>
</feature>
<accession>Q1QP96</accession>
<dbReference type="eggNOG" id="ENOG5032SJ7">
    <property type="taxonomic scope" value="Bacteria"/>
</dbReference>
<evidence type="ECO:0000313" key="3">
    <source>
        <dbReference type="EMBL" id="ABE61951.1"/>
    </source>
</evidence>
<sequence>MHFPRLLAAAAVTLVASFAAAHAQQHQVQAGILECEGGQNVGYVVGSTTELQCVFHSNTGAPAQPYIARVQRFGLDLGVTSQTGLAWAVNAPSYRLGSGALAGHYGGVGANATVGVGFGANLLVGGSGNSISLQPLSLQGQTGLSAVAGIVDVDLRPANVRAAPRYKRHRHHHRRHHHRHHHKHSR</sequence>
<keyword evidence="4" id="KW-1185">Reference proteome</keyword>
<dbReference type="InterPro" id="IPR009333">
    <property type="entry name" value="DUF992"/>
</dbReference>
<dbReference type="STRING" id="323097.Nham_1104"/>
<dbReference type="AlphaFoldDB" id="Q1QP96"/>
<dbReference type="OrthoDB" id="7362478at2"/>
<feature type="chain" id="PRO_5004195986" description="DUF992 domain-containing protein" evidence="2">
    <location>
        <begin position="24"/>
        <end position="186"/>
    </location>
</feature>